<gene>
    <name evidence="11" type="ORF">BDD14_1152</name>
</gene>
<dbReference type="CDD" id="cd04056">
    <property type="entry name" value="Peptidases_S53"/>
    <property type="match status" value="1"/>
</dbReference>
<dbReference type="InterPro" id="IPR036852">
    <property type="entry name" value="Peptidase_S8/S53_dom_sf"/>
</dbReference>
<keyword evidence="5" id="KW-0720">Serine protease</keyword>
<dbReference type="InterPro" id="IPR032109">
    <property type="entry name" value="Big_3_5"/>
</dbReference>
<keyword evidence="9" id="KW-0732">Signal</keyword>
<comment type="cofactor">
    <cofactor evidence="1">
        <name>Ca(2+)</name>
        <dbReference type="ChEBI" id="CHEBI:29108"/>
    </cofactor>
</comment>
<keyword evidence="3" id="KW-0479">Metal-binding</keyword>
<dbReference type="GO" id="GO:0004252">
    <property type="term" value="F:serine-type endopeptidase activity"/>
    <property type="evidence" value="ECO:0007669"/>
    <property type="project" value="InterPro"/>
</dbReference>
<feature type="domain" description="Peptidase S53" evidence="10">
    <location>
        <begin position="219"/>
        <end position="622"/>
    </location>
</feature>
<sequence length="919" mass="92656">MSIRSCLVPRLLVPVLAVLGPSALSAHAAPQSRLSSAITDTDRSPVRQTIPGRVQNSADLGEAASDRTLSAVTLHFSLTASQQADLTQLLADQQNPASPHYHQWLTPQQYGARFGLSSADLSKVQTWLTSKGLKIVEVSPSQNYLTVSGNIRQVESAFSTTIHSLSDNGEQHISNVTDPQLPSPIANIVTGITGLNDFKPRSHAIVQPRFTSSVTGTHFIAPGDFYAIYDVNPLLTQNINGTGISIAIVGQTDISLSDVAAFRTASGLSANAPTVVQATGYVAGTVSGDIDESQLDVEWAGAIAPNASIKFVTVGASSSASVVNALFYAISNNVAPIISMSYGNCESAWGQSNLNTINLALQQANAQGITFISASGDSGATDCDVAPPADYGLTVDFPGSSPYATSAGGTMFNEGSATGTTAYWNSNSSSGTANAGSATGYIPEAAWNESSSTGLSSGGGGASAYFTKPSWQVGTPADSSRDVPDISLNAAANHDGYLFCSQGSCTNGFRNSAGNLNVVGGTSVVAPSLAGIFALLEQQLGGGAAGRLGNINPMIYGLAISQYSGNVFHDTTSGNNSSPCQLGTTNCPSGGSIGYNAGTGYDLATGWGTVDVAQLANKWPIVPPAGTSTGTTGAALSNTTITSSSAVCSITGQLTLSISVANGSGGTLAVPTGTVQVLVDGVAPDANSTVQLSNGTASYQLSPSATTGGHTITAVYSGDGSYASSKGTLVADFVSSTKADFALTPCTTATTVNSGATAGGIAFTVTPANGFTGPVAFTVSATSSIAANYSFSAASVNVSSGTAATTTLTITAAQSATASNSHDVHPGSRSPWYVAGSGATLAGIFLLALPRRRRFTPLVALLLSVGAFSISGCGGSSSGIRSTTSPTATNAAPGTYTLNVTATAANGLVHTSVVTLKVQ</sequence>
<dbReference type="PROSITE" id="PS51695">
    <property type="entry name" value="SEDOLISIN"/>
    <property type="match status" value="1"/>
</dbReference>
<dbReference type="GO" id="GO:0008240">
    <property type="term" value="F:tripeptidyl-peptidase activity"/>
    <property type="evidence" value="ECO:0007669"/>
    <property type="project" value="TreeGrafter"/>
</dbReference>
<evidence type="ECO:0000313" key="11">
    <source>
        <dbReference type="EMBL" id="RZU39759.1"/>
    </source>
</evidence>
<comment type="caution">
    <text evidence="11">The sequence shown here is derived from an EMBL/GenBank/DDBJ whole genome shotgun (WGS) entry which is preliminary data.</text>
</comment>
<dbReference type="InterPro" id="IPR015366">
    <property type="entry name" value="S53_propep"/>
</dbReference>
<dbReference type="Gene3D" id="2.60.40.10">
    <property type="entry name" value="Immunoglobulins"/>
    <property type="match status" value="1"/>
</dbReference>
<dbReference type="SUPFAM" id="SSF54897">
    <property type="entry name" value="Protease propeptides/inhibitors"/>
    <property type="match status" value="1"/>
</dbReference>
<dbReference type="Proteomes" id="UP000292958">
    <property type="component" value="Unassembled WGS sequence"/>
</dbReference>
<accession>A0A4Q7YS84</accession>
<keyword evidence="7" id="KW-0865">Zymogen</keyword>
<evidence type="ECO:0000256" key="2">
    <source>
        <dbReference type="ARBA" id="ARBA00022670"/>
    </source>
</evidence>
<evidence type="ECO:0000256" key="7">
    <source>
        <dbReference type="ARBA" id="ARBA00023145"/>
    </source>
</evidence>
<evidence type="ECO:0000256" key="1">
    <source>
        <dbReference type="ARBA" id="ARBA00001913"/>
    </source>
</evidence>
<comment type="caution">
    <text evidence="8">Lacks conserved residue(s) required for the propagation of feature annotation.</text>
</comment>
<evidence type="ECO:0000259" key="10">
    <source>
        <dbReference type="PROSITE" id="PS51695"/>
    </source>
</evidence>
<evidence type="ECO:0000256" key="9">
    <source>
        <dbReference type="SAM" id="SignalP"/>
    </source>
</evidence>
<dbReference type="PANTHER" id="PTHR14218:SF15">
    <property type="entry name" value="TRIPEPTIDYL-PEPTIDASE 1"/>
    <property type="match status" value="1"/>
</dbReference>
<dbReference type="GO" id="GO:0006508">
    <property type="term" value="P:proteolysis"/>
    <property type="evidence" value="ECO:0007669"/>
    <property type="project" value="UniProtKB-KW"/>
</dbReference>
<dbReference type="OrthoDB" id="127592at2"/>
<dbReference type="CDD" id="cd11377">
    <property type="entry name" value="Pro-peptidase_S53"/>
    <property type="match status" value="1"/>
</dbReference>
<evidence type="ECO:0000313" key="12">
    <source>
        <dbReference type="Proteomes" id="UP000292958"/>
    </source>
</evidence>
<dbReference type="InterPro" id="IPR050819">
    <property type="entry name" value="Tripeptidyl-peptidase_I"/>
</dbReference>
<dbReference type="SMART" id="SM00944">
    <property type="entry name" value="Pro-kuma_activ"/>
    <property type="match status" value="1"/>
</dbReference>
<evidence type="ECO:0000256" key="5">
    <source>
        <dbReference type="ARBA" id="ARBA00022825"/>
    </source>
</evidence>
<dbReference type="InterPro" id="IPR013783">
    <property type="entry name" value="Ig-like_fold"/>
</dbReference>
<keyword evidence="2" id="KW-0645">Protease</keyword>
<dbReference type="Pfam" id="PF16640">
    <property type="entry name" value="Big_3_5"/>
    <property type="match status" value="1"/>
</dbReference>
<dbReference type="Gene3D" id="3.40.50.200">
    <property type="entry name" value="Peptidase S8/S53 domain"/>
    <property type="match status" value="1"/>
</dbReference>
<comment type="similarity">
    <text evidence="8">Belongs to the peptidase S8 family.</text>
</comment>
<dbReference type="SUPFAM" id="SSF52743">
    <property type="entry name" value="Subtilisin-like"/>
    <property type="match status" value="1"/>
</dbReference>
<dbReference type="AlphaFoldDB" id="A0A4Q7YS84"/>
<proteinExistence type="inferred from homology"/>
<organism evidence="11 12">
    <name type="scientific">Edaphobacter modestus</name>
    <dbReference type="NCBI Taxonomy" id="388466"/>
    <lineage>
        <taxon>Bacteria</taxon>
        <taxon>Pseudomonadati</taxon>
        <taxon>Acidobacteriota</taxon>
        <taxon>Terriglobia</taxon>
        <taxon>Terriglobales</taxon>
        <taxon>Acidobacteriaceae</taxon>
        <taxon>Edaphobacter</taxon>
    </lineage>
</organism>
<evidence type="ECO:0000256" key="6">
    <source>
        <dbReference type="ARBA" id="ARBA00022837"/>
    </source>
</evidence>
<name>A0A4Q7YS84_9BACT</name>
<dbReference type="InterPro" id="IPR030400">
    <property type="entry name" value="Sedolisin_dom"/>
</dbReference>
<dbReference type="EMBL" id="SHKW01000001">
    <property type="protein sequence ID" value="RZU39759.1"/>
    <property type="molecule type" value="Genomic_DNA"/>
</dbReference>
<feature type="signal peptide" evidence="9">
    <location>
        <begin position="1"/>
        <end position="28"/>
    </location>
</feature>
<keyword evidence="12" id="KW-1185">Reference proteome</keyword>
<dbReference type="GO" id="GO:0046872">
    <property type="term" value="F:metal ion binding"/>
    <property type="evidence" value="ECO:0007669"/>
    <property type="project" value="UniProtKB-KW"/>
</dbReference>
<feature type="chain" id="PRO_5020464595" evidence="9">
    <location>
        <begin position="29"/>
        <end position="919"/>
    </location>
</feature>
<reference evidence="11 12" key="1">
    <citation type="submission" date="2019-02" db="EMBL/GenBank/DDBJ databases">
        <title>Genomic Encyclopedia of Archaeal and Bacterial Type Strains, Phase II (KMG-II): from individual species to whole genera.</title>
        <authorList>
            <person name="Goeker M."/>
        </authorList>
    </citation>
    <scope>NUCLEOTIDE SEQUENCE [LARGE SCALE GENOMIC DNA]</scope>
    <source>
        <strain evidence="11 12">DSM 18101</strain>
    </source>
</reference>
<evidence type="ECO:0000256" key="8">
    <source>
        <dbReference type="PROSITE-ProRule" id="PRU01240"/>
    </source>
</evidence>
<keyword evidence="4" id="KW-0378">Hydrolase</keyword>
<evidence type="ECO:0000256" key="3">
    <source>
        <dbReference type="ARBA" id="ARBA00022723"/>
    </source>
</evidence>
<evidence type="ECO:0000256" key="4">
    <source>
        <dbReference type="ARBA" id="ARBA00022801"/>
    </source>
</evidence>
<dbReference type="Pfam" id="PF09286">
    <property type="entry name" value="Pro-kuma_activ"/>
    <property type="match status" value="1"/>
</dbReference>
<dbReference type="PANTHER" id="PTHR14218">
    <property type="entry name" value="PROTEASE S8 TRIPEPTIDYL PEPTIDASE I CLN2"/>
    <property type="match status" value="1"/>
</dbReference>
<dbReference type="PROSITE" id="PS51892">
    <property type="entry name" value="SUBTILASE"/>
    <property type="match status" value="1"/>
</dbReference>
<protein>
    <submittedName>
        <fullName evidence="11">Ig-like domain-containing protein</fullName>
    </submittedName>
</protein>
<keyword evidence="6" id="KW-0106">Calcium</keyword>
<dbReference type="RefSeq" id="WP_130417928.1">
    <property type="nucleotide sequence ID" value="NZ_SHKW01000001.1"/>
</dbReference>